<evidence type="ECO:0000256" key="2">
    <source>
        <dbReference type="SAM" id="MobiDB-lite"/>
    </source>
</evidence>
<sequence length="423" mass="47582">MERLCLLGPVRFVLHVMKKDEDAIMNGLVLWDGIVVEEKESNELSQGKDRNINESVMKKPFGFGNKSQQCIAFIESKGRQFENEASTAGETPMCGGVTVLIGTKWKHRSLPGILYCKKHRPYADLDSSSDPFKTKLTDIMSTLEDEMPLEGSVLNETTSFTEMLEHCSSNEVNLCVGSFSENIYVPCNEFSTKHTCSSREEKLPLHQACDILYKLFKSLSSLRNSVPVEEQLEWAMSEASRDAGVGGFLMKLVSHAKERLSRIWGFNDESMSESIEEEKWSFSGFACAICLDSFVKRQLLEAHCSRLTNNESSQNPEASNSQIVVSQNIESVHRYVCKFCGLKFNLLSDLGRHHQAEHVEPSSGRLSRPNKFKKSLGAVSYRIRNMNRRVQDSKLPPPPPSDSTNFDAHCSVVSKILRHKVNA</sequence>
<protein>
    <recommendedName>
        <fullName evidence="3">C2H2-type domain-containing protein</fullName>
    </recommendedName>
</protein>
<dbReference type="EMBL" id="JADBGQ010000008">
    <property type="protein sequence ID" value="KAG5386754.1"/>
    <property type="molecule type" value="Genomic_DNA"/>
</dbReference>
<dbReference type="PANTHER" id="PTHR47325:SF1">
    <property type="entry name" value="HISTONE-LYSINE N-METHYLTRANSFERASE SUVR5"/>
    <property type="match status" value="1"/>
</dbReference>
<proteinExistence type="predicted"/>
<comment type="caution">
    <text evidence="4">The sequence shown here is derived from an EMBL/GenBank/DDBJ whole genome shotgun (WGS) entry which is preliminary data.</text>
</comment>
<dbReference type="Pfam" id="PF18868">
    <property type="entry name" value="zf-C2H2_3rep"/>
    <property type="match status" value="1"/>
</dbReference>
<dbReference type="PROSITE" id="PS50157">
    <property type="entry name" value="ZINC_FINGER_C2H2_2"/>
    <property type="match status" value="1"/>
</dbReference>
<feature type="domain" description="C2H2-type" evidence="3">
    <location>
        <begin position="335"/>
        <end position="363"/>
    </location>
</feature>
<keyword evidence="1" id="KW-0862">Zinc</keyword>
<dbReference type="PANTHER" id="PTHR47325">
    <property type="entry name" value="HISTONE-LYSINE N-METHYLTRANSFERASE SUVR5"/>
    <property type="match status" value="1"/>
</dbReference>
<keyword evidence="5" id="KW-1185">Reference proteome</keyword>
<reference evidence="4 5" key="1">
    <citation type="submission" date="2021-03" db="EMBL/GenBank/DDBJ databases">
        <authorList>
            <person name="King G.J."/>
            <person name="Bancroft I."/>
            <person name="Baten A."/>
            <person name="Bloomfield J."/>
            <person name="Borpatragohain P."/>
            <person name="He Z."/>
            <person name="Irish N."/>
            <person name="Irwin J."/>
            <person name="Liu K."/>
            <person name="Mauleon R.P."/>
            <person name="Moore J."/>
            <person name="Morris R."/>
            <person name="Ostergaard L."/>
            <person name="Wang B."/>
            <person name="Wells R."/>
        </authorList>
    </citation>
    <scope>NUCLEOTIDE SEQUENCE [LARGE SCALE GENOMIC DNA]</scope>
    <source>
        <strain evidence="4">R-o-18</strain>
        <tissue evidence="4">Leaf</tissue>
    </source>
</reference>
<dbReference type="InterPro" id="IPR013087">
    <property type="entry name" value="Znf_C2H2_type"/>
</dbReference>
<name>A0ABQ7LJP1_BRACM</name>
<dbReference type="PROSITE" id="PS00028">
    <property type="entry name" value="ZINC_FINGER_C2H2_1"/>
    <property type="match status" value="1"/>
</dbReference>
<gene>
    <name evidence="4" type="primary">A09p070190.1_BraROA</name>
    <name evidence="4" type="ORF">IGI04_038224</name>
</gene>
<keyword evidence="1" id="KW-0863">Zinc-finger</keyword>
<accession>A0ABQ7LJP1</accession>
<evidence type="ECO:0000313" key="5">
    <source>
        <dbReference type="Proteomes" id="UP000823674"/>
    </source>
</evidence>
<evidence type="ECO:0000259" key="3">
    <source>
        <dbReference type="PROSITE" id="PS50157"/>
    </source>
</evidence>
<dbReference type="InterPro" id="IPR040689">
    <property type="entry name" value="SUVR5_Znf-C2H2_3rpt"/>
</dbReference>
<feature type="region of interest" description="Disordered" evidence="2">
    <location>
        <begin position="387"/>
        <end position="406"/>
    </location>
</feature>
<evidence type="ECO:0000256" key="1">
    <source>
        <dbReference type="PROSITE-ProRule" id="PRU00042"/>
    </source>
</evidence>
<keyword evidence="1" id="KW-0479">Metal-binding</keyword>
<dbReference type="Gene3D" id="3.30.160.60">
    <property type="entry name" value="Classic Zinc Finger"/>
    <property type="match status" value="1"/>
</dbReference>
<organism evidence="4 5">
    <name type="scientific">Brassica rapa subsp. trilocularis</name>
    <dbReference type="NCBI Taxonomy" id="1813537"/>
    <lineage>
        <taxon>Eukaryota</taxon>
        <taxon>Viridiplantae</taxon>
        <taxon>Streptophyta</taxon>
        <taxon>Embryophyta</taxon>
        <taxon>Tracheophyta</taxon>
        <taxon>Spermatophyta</taxon>
        <taxon>Magnoliopsida</taxon>
        <taxon>eudicotyledons</taxon>
        <taxon>Gunneridae</taxon>
        <taxon>Pentapetalae</taxon>
        <taxon>rosids</taxon>
        <taxon>malvids</taxon>
        <taxon>Brassicales</taxon>
        <taxon>Brassicaceae</taxon>
        <taxon>Brassiceae</taxon>
        <taxon>Brassica</taxon>
    </lineage>
</organism>
<evidence type="ECO:0000313" key="4">
    <source>
        <dbReference type="EMBL" id="KAG5386754.1"/>
    </source>
</evidence>
<dbReference type="Proteomes" id="UP000823674">
    <property type="component" value="Chromosome A09"/>
</dbReference>